<dbReference type="STRING" id="1618484.UR56_C0010G0014"/>
<dbReference type="AlphaFoldDB" id="A0A0G0BD99"/>
<accession>A0A0G0BD99</accession>
<comment type="caution">
    <text evidence="2">The sequence shown here is derived from an EMBL/GenBank/DDBJ whole genome shotgun (WGS) entry which is preliminary data.</text>
</comment>
<organism evidence="2 3">
    <name type="scientific">Candidatus Roizmanbacteria bacterium GW2011_GWC2_34_23</name>
    <dbReference type="NCBI Taxonomy" id="1618484"/>
    <lineage>
        <taxon>Bacteria</taxon>
        <taxon>Candidatus Roizmaniibacteriota</taxon>
    </lineage>
</organism>
<dbReference type="EMBL" id="LBPR01000010">
    <property type="protein sequence ID" value="KKP61561.1"/>
    <property type="molecule type" value="Genomic_DNA"/>
</dbReference>
<name>A0A0G0BD99_9BACT</name>
<proteinExistence type="predicted"/>
<feature type="transmembrane region" description="Helical" evidence="1">
    <location>
        <begin position="20"/>
        <end position="39"/>
    </location>
</feature>
<evidence type="ECO:0000256" key="1">
    <source>
        <dbReference type="SAM" id="Phobius"/>
    </source>
</evidence>
<dbReference type="PROSITE" id="PS51257">
    <property type="entry name" value="PROKAR_LIPOPROTEIN"/>
    <property type="match status" value="1"/>
</dbReference>
<reference evidence="2 3" key="1">
    <citation type="journal article" date="2015" name="Nature">
        <title>rRNA introns, odd ribosomes, and small enigmatic genomes across a large radiation of phyla.</title>
        <authorList>
            <person name="Brown C.T."/>
            <person name="Hug L.A."/>
            <person name="Thomas B.C."/>
            <person name="Sharon I."/>
            <person name="Castelle C.J."/>
            <person name="Singh A."/>
            <person name="Wilkins M.J."/>
            <person name="Williams K.H."/>
            <person name="Banfield J.F."/>
        </authorList>
    </citation>
    <scope>NUCLEOTIDE SEQUENCE [LARGE SCALE GENOMIC DNA]</scope>
</reference>
<feature type="transmembrane region" description="Helical" evidence="1">
    <location>
        <begin position="51"/>
        <end position="72"/>
    </location>
</feature>
<dbReference type="Proteomes" id="UP000034004">
    <property type="component" value="Unassembled WGS sequence"/>
</dbReference>
<keyword evidence="1" id="KW-0472">Membrane</keyword>
<sequence length="97" mass="10757">MTENKNIPPNKNGFKNCAGVALLMSILACQVSIPAIIVYGVVEYNKLGPLGYAFCLPAIYIPLTLIGVNSYLNAKYERENKGWLPRDYDPLDSNHKP</sequence>
<keyword evidence="1" id="KW-0812">Transmembrane</keyword>
<protein>
    <submittedName>
        <fullName evidence="2">Uncharacterized protein</fullName>
    </submittedName>
</protein>
<keyword evidence="1" id="KW-1133">Transmembrane helix</keyword>
<evidence type="ECO:0000313" key="2">
    <source>
        <dbReference type="EMBL" id="KKP61561.1"/>
    </source>
</evidence>
<gene>
    <name evidence="2" type="ORF">UR56_C0010G0014</name>
</gene>
<evidence type="ECO:0000313" key="3">
    <source>
        <dbReference type="Proteomes" id="UP000034004"/>
    </source>
</evidence>